<name>A0A941FDX7_9ACTN</name>
<evidence type="ECO:0000313" key="2">
    <source>
        <dbReference type="Proteomes" id="UP000682308"/>
    </source>
</evidence>
<proteinExistence type="predicted"/>
<organism evidence="1 2">
    <name type="scientific">Streptomyces tuirus</name>
    <dbReference type="NCBI Taxonomy" id="68278"/>
    <lineage>
        <taxon>Bacteria</taxon>
        <taxon>Bacillati</taxon>
        <taxon>Actinomycetota</taxon>
        <taxon>Actinomycetes</taxon>
        <taxon>Kitasatosporales</taxon>
        <taxon>Streptomycetaceae</taxon>
        <taxon>Streptomyces</taxon>
    </lineage>
</organism>
<sequence length="152" mass="17380">MQLTMRPPDWVQRLWYRYLRIPAPLATSGGRGGEAWARLVPYRWRAFHRRYANRHGYFWLPCILCDRPFGGHESGDSIPDPTGPTGRAIIICSQCTRAGRGWRVPHPLETVLDGIYERGEHGHPELTPGCPACEIIDAEIRHAFTTYKKPDT</sequence>
<reference evidence="1 2" key="1">
    <citation type="submission" date="2021-04" db="EMBL/GenBank/DDBJ databases">
        <title>Characterization of the biosynthetic gene cluster of new lipopeptides with antitumor activity in the genome of the marine Streptomyces PHM034.</title>
        <authorList>
            <person name="Ceniceros A."/>
            <person name="Canedo L."/>
            <person name="Mendez C."/>
            <person name="Olano C."/>
            <person name="Schleissner C."/>
            <person name="Cuevas C."/>
            <person name="De La Calle F."/>
            <person name="Salas J.A."/>
        </authorList>
    </citation>
    <scope>NUCLEOTIDE SEQUENCE [LARGE SCALE GENOMIC DNA]</scope>
    <source>
        <strain evidence="1 2">PHM034</strain>
    </source>
</reference>
<dbReference type="EMBL" id="JAGTPG010000001">
    <property type="protein sequence ID" value="MBR8638616.1"/>
    <property type="molecule type" value="Genomic_DNA"/>
</dbReference>
<evidence type="ECO:0000313" key="1">
    <source>
        <dbReference type="EMBL" id="MBR8638616.1"/>
    </source>
</evidence>
<dbReference type="AlphaFoldDB" id="A0A941FDX7"/>
<accession>A0A941FDX7</accession>
<keyword evidence="2" id="KW-1185">Reference proteome</keyword>
<comment type="caution">
    <text evidence="1">The sequence shown here is derived from an EMBL/GenBank/DDBJ whole genome shotgun (WGS) entry which is preliminary data.</text>
</comment>
<dbReference type="Proteomes" id="UP000682308">
    <property type="component" value="Unassembled WGS sequence"/>
</dbReference>
<protein>
    <submittedName>
        <fullName evidence="1">Uncharacterized protein</fullName>
    </submittedName>
</protein>
<gene>
    <name evidence="1" type="ORF">KEF29_03205</name>
</gene>